<name>A0A414D444_MEDGN</name>
<dbReference type="RefSeq" id="WP_118043937.1">
    <property type="nucleotide sequence ID" value="NZ_JAQDNS010000037.1"/>
</dbReference>
<evidence type="ECO:0000313" key="1">
    <source>
        <dbReference type="EMBL" id="RHD04662.1"/>
    </source>
</evidence>
<dbReference type="Proteomes" id="UP000284472">
    <property type="component" value="Unassembled WGS sequence"/>
</dbReference>
<reference evidence="1 2" key="1">
    <citation type="submission" date="2018-08" db="EMBL/GenBank/DDBJ databases">
        <title>A genome reference for cultivated species of the human gut microbiota.</title>
        <authorList>
            <person name="Zou Y."/>
            <person name="Xue W."/>
            <person name="Luo G."/>
        </authorList>
    </citation>
    <scope>NUCLEOTIDE SEQUENCE [LARGE SCALE GENOMIC DNA]</scope>
    <source>
        <strain evidence="1 2">AM32-6</strain>
    </source>
</reference>
<evidence type="ECO:0000313" key="2">
    <source>
        <dbReference type="Proteomes" id="UP000284472"/>
    </source>
</evidence>
<dbReference type="PROSITE" id="PS51257">
    <property type="entry name" value="PROKAR_LIPOPROTEIN"/>
    <property type="match status" value="1"/>
</dbReference>
<organism evidence="1 2">
    <name type="scientific">Mediterraneibacter gnavus</name>
    <name type="common">Ruminococcus gnavus</name>
    <dbReference type="NCBI Taxonomy" id="33038"/>
    <lineage>
        <taxon>Bacteria</taxon>
        <taxon>Bacillati</taxon>
        <taxon>Bacillota</taxon>
        <taxon>Clostridia</taxon>
        <taxon>Lachnospirales</taxon>
        <taxon>Lachnospiraceae</taxon>
        <taxon>Mediterraneibacter</taxon>
    </lineage>
</organism>
<gene>
    <name evidence="1" type="ORF">DW812_11980</name>
</gene>
<dbReference type="EMBL" id="QSIR01000018">
    <property type="protein sequence ID" value="RHD04662.1"/>
    <property type="molecule type" value="Genomic_DNA"/>
</dbReference>
<dbReference type="InterPro" id="IPR045714">
    <property type="entry name" value="DUF6070"/>
</dbReference>
<comment type="caution">
    <text evidence="1">The sequence shown here is derived from an EMBL/GenBank/DDBJ whole genome shotgun (WGS) entry which is preliminary data.</text>
</comment>
<proteinExistence type="predicted"/>
<dbReference type="AlphaFoldDB" id="A0A414D444"/>
<protein>
    <recommendedName>
        <fullName evidence="3">ATP F0F1 synthase subunit B</fullName>
    </recommendedName>
</protein>
<accession>A0A414D444</accession>
<sequence>MQKKWKIMIILLTILIILYALTSCKEKIQEKKGNEDNWKVYQQLEEKEEQNIQNPFIREETKCILTEKEKQELRNQLLKIVTQCKDIYHPIIDQTTGYQSISREEVKKIKKRFGENGLVCVAENMNMENYEKVEDFYLDYSEDRETDVTIYEVNNDGSFRSETFIYRNKVLQSFTMTLTWEKGEQAEISNGTANNIAEIKYTSKGYLIYSYEYIVAHAALKEYYRVKPLSDTLRILTDQYVSVFNYLNYNFLTQNWDESNVETILLPRLFEDLYQVHTGEQLKKDSGRISAEIYENVMIACLPVTIEELRKHCGYDMESNTYDSGTFFYRGTSPFGEVVDYLDNSEGTLTLYVDAVWPDRNTDCAFKNEIVIKPYGDGTCQYLSNKIQKIELDIPVYEEY</sequence>
<dbReference type="Pfam" id="PF19546">
    <property type="entry name" value="DUF6070"/>
    <property type="match status" value="1"/>
</dbReference>
<evidence type="ECO:0008006" key="3">
    <source>
        <dbReference type="Google" id="ProtNLM"/>
    </source>
</evidence>